<evidence type="ECO:0000313" key="2">
    <source>
        <dbReference type="EMBL" id="NME70195.1"/>
    </source>
</evidence>
<evidence type="ECO:0000313" key="3">
    <source>
        <dbReference type="Proteomes" id="UP000576082"/>
    </source>
</evidence>
<accession>A0A7X9XAZ6</accession>
<feature type="chain" id="PRO_5031418575" description="Lipoprotein" evidence="1">
    <location>
        <begin position="16"/>
        <end position="118"/>
    </location>
</feature>
<dbReference type="RefSeq" id="WP_169658437.1">
    <property type="nucleotide sequence ID" value="NZ_JABANE010000057.1"/>
</dbReference>
<sequence>MRKLALILITLSALASCSNDVAPLGGNFDKPLYTESKDTLYVFYSNTNFEAYIKSTNQFVKGAWNYESVSTDGSQTILSASGLKRKACDGIALSAFPLTEVSINALEVAPWEEFVTCE</sequence>
<dbReference type="AlphaFoldDB" id="A0A7X9XAZ6"/>
<dbReference type="EMBL" id="JABANE010000057">
    <property type="protein sequence ID" value="NME70195.1"/>
    <property type="molecule type" value="Genomic_DNA"/>
</dbReference>
<feature type="signal peptide" evidence="1">
    <location>
        <begin position="1"/>
        <end position="15"/>
    </location>
</feature>
<evidence type="ECO:0000256" key="1">
    <source>
        <dbReference type="SAM" id="SignalP"/>
    </source>
</evidence>
<dbReference type="Proteomes" id="UP000576082">
    <property type="component" value="Unassembled WGS sequence"/>
</dbReference>
<dbReference type="PROSITE" id="PS51257">
    <property type="entry name" value="PROKAR_LIPOPROTEIN"/>
    <property type="match status" value="1"/>
</dbReference>
<gene>
    <name evidence="2" type="ORF">HHU12_19625</name>
</gene>
<organism evidence="2 3">
    <name type="scientific">Flammeovirga aprica JL-4</name>
    <dbReference type="NCBI Taxonomy" id="694437"/>
    <lineage>
        <taxon>Bacteria</taxon>
        <taxon>Pseudomonadati</taxon>
        <taxon>Bacteroidota</taxon>
        <taxon>Cytophagia</taxon>
        <taxon>Cytophagales</taxon>
        <taxon>Flammeovirgaceae</taxon>
        <taxon>Flammeovirga</taxon>
    </lineage>
</organism>
<keyword evidence="1" id="KW-0732">Signal</keyword>
<proteinExistence type="predicted"/>
<name>A0A7X9XAZ6_9BACT</name>
<reference evidence="2 3" key="1">
    <citation type="submission" date="2020-04" db="EMBL/GenBank/DDBJ databases">
        <title>Flammeovirga sp. SR4, a novel species isolated from seawater.</title>
        <authorList>
            <person name="Wang X."/>
        </authorList>
    </citation>
    <scope>NUCLEOTIDE SEQUENCE [LARGE SCALE GENOMIC DNA]</scope>
    <source>
        <strain evidence="2 3">ATCC 23126</strain>
    </source>
</reference>
<protein>
    <recommendedName>
        <fullName evidence="4">Lipoprotein</fullName>
    </recommendedName>
</protein>
<evidence type="ECO:0008006" key="4">
    <source>
        <dbReference type="Google" id="ProtNLM"/>
    </source>
</evidence>
<comment type="caution">
    <text evidence="2">The sequence shown here is derived from an EMBL/GenBank/DDBJ whole genome shotgun (WGS) entry which is preliminary data.</text>
</comment>
<keyword evidence="3" id="KW-1185">Reference proteome</keyword>